<dbReference type="OrthoDB" id="387109at2759"/>
<protein>
    <submittedName>
        <fullName evidence="3">Uncharacterized protein</fullName>
    </submittedName>
</protein>
<evidence type="ECO:0000313" key="3">
    <source>
        <dbReference type="EMBL" id="EUD64302.1"/>
    </source>
</evidence>
<organism evidence="3 4">
    <name type="scientific">Plasmodium inui San Antonio 1</name>
    <dbReference type="NCBI Taxonomy" id="1237626"/>
    <lineage>
        <taxon>Eukaryota</taxon>
        <taxon>Sar</taxon>
        <taxon>Alveolata</taxon>
        <taxon>Apicomplexa</taxon>
        <taxon>Aconoidasida</taxon>
        <taxon>Haemosporida</taxon>
        <taxon>Plasmodiidae</taxon>
        <taxon>Plasmodium</taxon>
        <taxon>Plasmodium (Plasmodium)</taxon>
    </lineage>
</organism>
<keyword evidence="4" id="KW-1185">Reference proteome</keyword>
<accession>W6ZTR4</accession>
<feature type="compositionally biased region" description="Low complexity" evidence="1">
    <location>
        <begin position="105"/>
        <end position="117"/>
    </location>
</feature>
<dbReference type="EMBL" id="KI965514">
    <property type="protein sequence ID" value="EUD64302.1"/>
    <property type="molecule type" value="Genomic_DNA"/>
</dbReference>
<gene>
    <name evidence="3" type="ORF">C922_05317</name>
</gene>
<proteinExistence type="predicted"/>
<evidence type="ECO:0000256" key="2">
    <source>
        <dbReference type="SAM" id="Phobius"/>
    </source>
</evidence>
<feature type="transmembrane region" description="Helical" evidence="2">
    <location>
        <begin position="196"/>
        <end position="213"/>
    </location>
</feature>
<feature type="region of interest" description="Disordered" evidence="1">
    <location>
        <begin position="99"/>
        <end position="122"/>
    </location>
</feature>
<dbReference type="VEuPathDB" id="PlasmoDB:C922_05317"/>
<dbReference type="GeneID" id="20040591"/>
<dbReference type="RefSeq" id="XP_008819110.1">
    <property type="nucleotide sequence ID" value="XM_008820888.1"/>
</dbReference>
<keyword evidence="2" id="KW-0812">Transmembrane</keyword>
<reference evidence="3 4" key="1">
    <citation type="submission" date="2013-02" db="EMBL/GenBank/DDBJ databases">
        <title>The Genome Sequence of Plasmodium inui San Antonio 1.</title>
        <authorList>
            <consortium name="The Broad Institute Genome Sequencing Platform"/>
            <consortium name="The Broad Institute Genome Sequencing Center for Infectious Disease"/>
            <person name="Neafsey D."/>
            <person name="Cheeseman I."/>
            <person name="Volkman S."/>
            <person name="Adams J."/>
            <person name="Walker B."/>
            <person name="Young S.K."/>
            <person name="Zeng Q."/>
            <person name="Gargeya S."/>
            <person name="Fitzgerald M."/>
            <person name="Haas B."/>
            <person name="Abouelleil A."/>
            <person name="Alvarado L."/>
            <person name="Arachchi H.M."/>
            <person name="Berlin A.M."/>
            <person name="Chapman S.B."/>
            <person name="Dewar J."/>
            <person name="Goldberg J."/>
            <person name="Griggs A."/>
            <person name="Gujja S."/>
            <person name="Hansen M."/>
            <person name="Howarth C."/>
            <person name="Imamovic A."/>
            <person name="Larimer J."/>
            <person name="McCowan C."/>
            <person name="Murphy C."/>
            <person name="Neiman D."/>
            <person name="Pearson M."/>
            <person name="Priest M."/>
            <person name="Roberts A."/>
            <person name="Saif S."/>
            <person name="Shea T."/>
            <person name="Sisk P."/>
            <person name="Sykes S."/>
            <person name="Wortman J."/>
            <person name="Nusbaum C."/>
            <person name="Birren B."/>
        </authorList>
    </citation>
    <scope>NUCLEOTIDE SEQUENCE [LARGE SCALE GENOMIC DNA]</scope>
    <source>
        <strain evidence="3 4">San Antonio 1</strain>
    </source>
</reference>
<sequence length="238" mass="26742">MSNLRISSASGRNVNFQGCNHSNDGSVSTWDADCSDIKSGGTVKNSFKILFRSSVFTVLLLAVHCSTSNGPYSQWKGEATNEMKVPRYGRMLYNSSASYKSNDHSPSTQTIPASSSSSPPPFSPFSIPSNSFSTMNNPTRRNNDVWSTYEDGLRYLNHRAFRNMGNDFRYPNFFQNSFNGRSNFMNLLYSKFNENGIFYLFSFILGLFLLNQLGSEKLFMLAAAVGVMHHLKRSTKSR</sequence>
<evidence type="ECO:0000256" key="1">
    <source>
        <dbReference type="SAM" id="MobiDB-lite"/>
    </source>
</evidence>
<dbReference type="AlphaFoldDB" id="W6ZTR4"/>
<name>W6ZTR4_9APIC</name>
<keyword evidence="2" id="KW-1133">Transmembrane helix</keyword>
<evidence type="ECO:0000313" key="4">
    <source>
        <dbReference type="Proteomes" id="UP000030640"/>
    </source>
</evidence>
<keyword evidence="2" id="KW-0472">Membrane</keyword>
<dbReference type="Proteomes" id="UP000030640">
    <property type="component" value="Unassembled WGS sequence"/>
</dbReference>